<dbReference type="OMA" id="INFHSDP"/>
<keyword evidence="1" id="KW-0805">Transcription regulation</keyword>
<proteinExistence type="predicted"/>
<dbReference type="GO" id="GO:0005634">
    <property type="term" value="C:nucleus"/>
    <property type="evidence" value="ECO:0007669"/>
    <property type="project" value="UniProtKB-ARBA"/>
</dbReference>
<dbReference type="InterPro" id="IPR007526">
    <property type="entry name" value="SWIRM"/>
</dbReference>
<protein>
    <submittedName>
        <fullName evidence="6">Swirm domain protein</fullName>
        <ecNumber evidence="6">2.7.7.7</ecNumber>
    </submittedName>
</protein>
<dbReference type="EC" id="2.7.7.7" evidence="6"/>
<dbReference type="AlphaFoldDB" id="G0QSQ8"/>
<keyword evidence="3" id="KW-0539">Nucleus</keyword>
<dbReference type="EMBL" id="GL983819">
    <property type="protein sequence ID" value="EGR31774.1"/>
    <property type="molecule type" value="Genomic_DNA"/>
</dbReference>
<evidence type="ECO:0000256" key="1">
    <source>
        <dbReference type="ARBA" id="ARBA00023015"/>
    </source>
</evidence>
<keyword evidence="6" id="KW-0548">Nucleotidyltransferase</keyword>
<dbReference type="FunFam" id="1.10.10.10:FF:000020">
    <property type="entry name" value="SWI/SNF complex subunit SMARCC2 isoform c"/>
    <property type="match status" value="1"/>
</dbReference>
<evidence type="ECO:0000259" key="5">
    <source>
        <dbReference type="PROSITE" id="PS50934"/>
    </source>
</evidence>
<keyword evidence="4" id="KW-0175">Coiled coil</keyword>
<organism evidence="6 7">
    <name type="scientific">Ichthyophthirius multifiliis</name>
    <name type="common">White spot disease agent</name>
    <name type="synonym">Ich</name>
    <dbReference type="NCBI Taxonomy" id="5932"/>
    <lineage>
        <taxon>Eukaryota</taxon>
        <taxon>Sar</taxon>
        <taxon>Alveolata</taxon>
        <taxon>Ciliophora</taxon>
        <taxon>Intramacronucleata</taxon>
        <taxon>Oligohymenophorea</taxon>
        <taxon>Hymenostomatida</taxon>
        <taxon>Ophryoglenina</taxon>
        <taxon>Ichthyophthirius</taxon>
    </lineage>
</organism>
<dbReference type="STRING" id="857967.G0QSQ8"/>
<dbReference type="GO" id="GO:0003887">
    <property type="term" value="F:DNA-directed DNA polymerase activity"/>
    <property type="evidence" value="ECO:0007669"/>
    <property type="project" value="UniProtKB-EC"/>
</dbReference>
<keyword evidence="7" id="KW-1185">Reference proteome</keyword>
<dbReference type="RefSeq" id="XP_004035260.1">
    <property type="nucleotide sequence ID" value="XM_004035212.1"/>
</dbReference>
<keyword evidence="2" id="KW-0804">Transcription</keyword>
<evidence type="ECO:0000256" key="3">
    <source>
        <dbReference type="ARBA" id="ARBA00023242"/>
    </source>
</evidence>
<dbReference type="Pfam" id="PF04433">
    <property type="entry name" value="SWIRM"/>
    <property type="match status" value="1"/>
</dbReference>
<dbReference type="Gene3D" id="1.10.10.10">
    <property type="entry name" value="Winged helix-like DNA-binding domain superfamily/Winged helix DNA-binding domain"/>
    <property type="match status" value="1"/>
</dbReference>
<keyword evidence="6" id="KW-0808">Transferase</keyword>
<accession>G0QSQ8</accession>
<sequence length="513" mass="62388">MIRKYSHMYLLQQKNNNKIINYMILSNNYLYNKSLQKKCKLYFHHVHIGNKKTIKKKQKIKKIKKKKKNQIKNRFDLDQINQIEKESLSEFFCGKPSKTQEIYKKYRNYIVQTYRENPRNYLSATACRKNLIGDVCSIIRIHGFLEYWGIINFNCDTQTLPKHLAEQIHFSKDLKQSQNICKLKQQYEVFIQIFFVIYIINHNIQKQLQKKNRPICDFCGVICGLIWHEEKQMIESQQENIILCNQCFYEGNYPNFLSDKDFKKKNLINKINEFEQQKNNDFQLNENEKNKIIQLIESNKDNWEKTIKELSESKNKNQIFIYFVKIPLQNVFMQAKIIKNEEKKIQQQVNGGNQIIENRNNENQQIQLNEKKQNKIIQHVNIYISFIKYIYINKIKNRLKYLKNQQKKYKRNKKQTQMNRKQKMKIIKKFKINKKLKLNNKMNKKLQILKKYWNINQYQQIINQIIQNNMKILYTEKEIKQKQQRIGIVLKQQIRLIENMSLIKNQKDIIMNK</sequence>
<dbReference type="eggNOG" id="KOG1279">
    <property type="taxonomic scope" value="Eukaryota"/>
</dbReference>
<evidence type="ECO:0000256" key="2">
    <source>
        <dbReference type="ARBA" id="ARBA00023163"/>
    </source>
</evidence>
<dbReference type="GeneID" id="14907920"/>
<dbReference type="InterPro" id="IPR036388">
    <property type="entry name" value="WH-like_DNA-bd_sf"/>
</dbReference>
<name>G0QSQ8_ICHMU</name>
<dbReference type="SUPFAM" id="SSF46689">
    <property type="entry name" value="Homeodomain-like"/>
    <property type="match status" value="1"/>
</dbReference>
<feature type="domain" description="SWIRM" evidence="5">
    <location>
        <begin position="66"/>
        <end position="162"/>
    </location>
</feature>
<feature type="coiled-coil region" evidence="4">
    <location>
        <begin position="392"/>
        <end position="419"/>
    </location>
</feature>
<dbReference type="InParanoid" id="G0QSQ8"/>
<dbReference type="PROSITE" id="PS50934">
    <property type="entry name" value="SWIRM"/>
    <property type="match status" value="1"/>
</dbReference>
<evidence type="ECO:0000256" key="4">
    <source>
        <dbReference type="SAM" id="Coils"/>
    </source>
</evidence>
<evidence type="ECO:0000313" key="7">
    <source>
        <dbReference type="Proteomes" id="UP000008983"/>
    </source>
</evidence>
<reference evidence="6 7" key="1">
    <citation type="submission" date="2011-07" db="EMBL/GenBank/DDBJ databases">
        <authorList>
            <person name="Coyne R."/>
            <person name="Brami D."/>
            <person name="Johnson J."/>
            <person name="Hostetler J."/>
            <person name="Hannick L."/>
            <person name="Clark T."/>
            <person name="Cassidy-Hanley D."/>
            <person name="Inman J."/>
        </authorList>
    </citation>
    <scope>NUCLEOTIDE SEQUENCE [LARGE SCALE GENOMIC DNA]</scope>
    <source>
        <strain evidence="6 7">G5</strain>
    </source>
</reference>
<dbReference type="OrthoDB" id="118550at2759"/>
<evidence type="ECO:0000313" key="6">
    <source>
        <dbReference type="EMBL" id="EGR31774.1"/>
    </source>
</evidence>
<dbReference type="Proteomes" id="UP000008983">
    <property type="component" value="Unassembled WGS sequence"/>
</dbReference>
<gene>
    <name evidence="6" type="ORF">IMG5_102740</name>
</gene>
<dbReference type="InterPro" id="IPR009057">
    <property type="entry name" value="Homeodomain-like_sf"/>
</dbReference>